<keyword evidence="1" id="KW-0472">Membrane</keyword>
<proteinExistence type="predicted"/>
<feature type="transmembrane region" description="Helical" evidence="1">
    <location>
        <begin position="114"/>
        <end position="132"/>
    </location>
</feature>
<dbReference type="OrthoDB" id="9809977at2"/>
<evidence type="ECO:0000313" key="3">
    <source>
        <dbReference type="Proteomes" id="UP000199306"/>
    </source>
</evidence>
<feature type="transmembrane region" description="Helical" evidence="1">
    <location>
        <begin position="41"/>
        <end position="62"/>
    </location>
</feature>
<feature type="transmembrane region" description="Helical" evidence="1">
    <location>
        <begin position="83"/>
        <end position="102"/>
    </location>
</feature>
<accession>A0A1I5PBR5</accession>
<dbReference type="AlphaFoldDB" id="A0A1I5PBR5"/>
<dbReference type="Proteomes" id="UP000199306">
    <property type="component" value="Unassembled WGS sequence"/>
</dbReference>
<keyword evidence="1" id="KW-1133">Transmembrane helix</keyword>
<evidence type="ECO:0000313" key="2">
    <source>
        <dbReference type="EMBL" id="SFP31542.1"/>
    </source>
</evidence>
<dbReference type="NCBIfam" id="NF038065">
    <property type="entry name" value="Pr6Pr"/>
    <property type="match status" value="1"/>
</dbReference>
<keyword evidence="3" id="KW-1185">Reference proteome</keyword>
<sequence length="209" mass="23535">MSNNQIRTLSVIGTLLGWFAVLLQLYLIIVNRKLSVPLTLINFFSYFTILTNILVSVCFTFISISPDSKCGKFFSKARTLTAIAVYITVVGAVYNLVLRQLWHPEGLQKLADELLHSVNPVFFIIFWIITVPKKSLSWGDTPEWLIYPLIYCIYILIRGAISGLYPYPFIDVNTLGYGAVVLNCCILFLVFLGISLGFVALGKYVFKAD</sequence>
<reference evidence="2 3" key="1">
    <citation type="submission" date="2016-10" db="EMBL/GenBank/DDBJ databases">
        <authorList>
            <person name="de Groot N.N."/>
        </authorList>
    </citation>
    <scope>NUCLEOTIDE SEQUENCE [LARGE SCALE GENOMIC DNA]</scope>
    <source>
        <strain evidence="3">E92,LMG 26720,CCM 7988</strain>
    </source>
</reference>
<dbReference type="EMBL" id="FOXH01000002">
    <property type="protein sequence ID" value="SFP31542.1"/>
    <property type="molecule type" value="Genomic_DNA"/>
</dbReference>
<feature type="transmembrane region" description="Helical" evidence="1">
    <location>
        <begin position="9"/>
        <end position="29"/>
    </location>
</feature>
<dbReference type="STRING" id="1079859.SAMN04515674_102395"/>
<dbReference type="InterPro" id="IPR049713">
    <property type="entry name" value="Pr6Pr-like"/>
</dbReference>
<protein>
    <recommendedName>
        <fullName evidence="4">FAR-17a/AIG1-like protein</fullName>
    </recommendedName>
</protein>
<gene>
    <name evidence="2" type="ORF">SAMN04515674_102395</name>
</gene>
<feature type="transmembrane region" description="Helical" evidence="1">
    <location>
        <begin position="177"/>
        <end position="201"/>
    </location>
</feature>
<keyword evidence="1" id="KW-0812">Transmembrane</keyword>
<feature type="transmembrane region" description="Helical" evidence="1">
    <location>
        <begin position="144"/>
        <end position="165"/>
    </location>
</feature>
<organism evidence="2 3">
    <name type="scientific">Pseudarcicella hirudinis</name>
    <dbReference type="NCBI Taxonomy" id="1079859"/>
    <lineage>
        <taxon>Bacteria</taxon>
        <taxon>Pseudomonadati</taxon>
        <taxon>Bacteroidota</taxon>
        <taxon>Cytophagia</taxon>
        <taxon>Cytophagales</taxon>
        <taxon>Flectobacillaceae</taxon>
        <taxon>Pseudarcicella</taxon>
    </lineage>
</organism>
<dbReference type="RefSeq" id="WP_092013149.1">
    <property type="nucleotide sequence ID" value="NZ_FOXH01000002.1"/>
</dbReference>
<evidence type="ECO:0008006" key="4">
    <source>
        <dbReference type="Google" id="ProtNLM"/>
    </source>
</evidence>
<name>A0A1I5PBR5_9BACT</name>
<evidence type="ECO:0000256" key="1">
    <source>
        <dbReference type="SAM" id="Phobius"/>
    </source>
</evidence>